<reference evidence="1" key="1">
    <citation type="submission" date="2021-02" db="EMBL/GenBank/DDBJ databases">
        <title>Skermanella TT6 skin isolate.</title>
        <authorList>
            <person name="Lee K."/>
            <person name="Ganzorig M."/>
        </authorList>
    </citation>
    <scope>NUCLEOTIDE SEQUENCE</scope>
    <source>
        <strain evidence="1">TT6</strain>
    </source>
</reference>
<evidence type="ECO:0000313" key="1">
    <source>
        <dbReference type="EMBL" id="QQP92330.1"/>
    </source>
</evidence>
<dbReference type="PANTHER" id="PTHR14021:SF15">
    <property type="entry name" value="IRON-SULFUR CLUSTER CO-CHAPERONE PROTEIN HSCB"/>
    <property type="match status" value="1"/>
</dbReference>
<dbReference type="PANTHER" id="PTHR14021">
    <property type="entry name" value="IRON-SULFUR CLUSTER CO-CHAPERONE PROTEIN HSCB"/>
    <property type="match status" value="1"/>
</dbReference>
<proteinExistence type="predicted"/>
<gene>
    <name evidence="1" type="ORF">IGS68_06360</name>
</gene>
<evidence type="ECO:0000313" key="2">
    <source>
        <dbReference type="Proteomes" id="UP000595197"/>
    </source>
</evidence>
<organism evidence="1 2">
    <name type="scientific">Skermanella cutis</name>
    <dbReference type="NCBI Taxonomy" id="2775420"/>
    <lineage>
        <taxon>Bacteria</taxon>
        <taxon>Pseudomonadati</taxon>
        <taxon>Pseudomonadota</taxon>
        <taxon>Alphaproteobacteria</taxon>
        <taxon>Rhodospirillales</taxon>
        <taxon>Azospirillaceae</taxon>
        <taxon>Skermanella</taxon>
    </lineage>
</organism>
<dbReference type="EMBL" id="CP067420">
    <property type="protein sequence ID" value="QQP92330.1"/>
    <property type="molecule type" value="Genomic_DNA"/>
</dbReference>
<sequence length="203" mass="21987">MGGGPGTVAGDLVPCWLCSHSVSPRALFCHNCGTVQPPRSIDPFTRLGLPVRFDLDPATLERQFAGFRRTLAPERFESKGPREKSNARAQFDAFRHAYDTLRDPIRRARFLLDIVHGAGQPTPADPELDGMEAALAGAGDTAELDRVANQAARGTEQCIHDLSSAFRAGDLDAAALIVHRLERLEALTGAARRRRPGLRGDAP</sequence>
<dbReference type="Gene3D" id="1.10.287.110">
    <property type="entry name" value="DnaJ domain"/>
    <property type="match status" value="1"/>
</dbReference>
<name>A0ABX7BEZ1_9PROT</name>
<accession>A0ABX7BEZ1</accession>
<dbReference type="InterPro" id="IPR004640">
    <property type="entry name" value="HscB"/>
</dbReference>
<dbReference type="Proteomes" id="UP000595197">
    <property type="component" value="Chromosome"/>
</dbReference>
<dbReference type="InterPro" id="IPR036869">
    <property type="entry name" value="J_dom_sf"/>
</dbReference>
<protein>
    <submittedName>
        <fullName evidence="1">Molecular chaperone DnaJ</fullName>
    </submittedName>
</protein>
<keyword evidence="2" id="KW-1185">Reference proteome</keyword>
<dbReference type="SUPFAM" id="SSF46565">
    <property type="entry name" value="Chaperone J-domain"/>
    <property type="match status" value="1"/>
</dbReference>